<dbReference type="EMBL" id="LSCV01000040">
    <property type="protein sequence ID" value="KXB39592.1"/>
    <property type="molecule type" value="Genomic_DNA"/>
</dbReference>
<dbReference type="GO" id="GO:0005737">
    <property type="term" value="C:cytoplasm"/>
    <property type="evidence" value="ECO:0007669"/>
    <property type="project" value="UniProtKB-SubCell"/>
</dbReference>
<dbReference type="GO" id="GO:0016829">
    <property type="term" value="F:lyase activity"/>
    <property type="evidence" value="ECO:0007669"/>
    <property type="project" value="UniProtKB-KW"/>
</dbReference>
<dbReference type="AlphaFoldDB" id="A0A133Y8N2"/>
<keyword evidence="3 4" id="KW-0597">Phosphoprotein</keyword>
<dbReference type="Pfam" id="PF06857">
    <property type="entry name" value="ACP"/>
    <property type="match status" value="1"/>
</dbReference>
<evidence type="ECO:0000256" key="2">
    <source>
        <dbReference type="ARBA" id="ARBA00022490"/>
    </source>
</evidence>
<dbReference type="PIRSF" id="PIRSF002736">
    <property type="entry name" value="Citrt_lyas_gamma"/>
    <property type="match status" value="1"/>
</dbReference>
<dbReference type="RefSeq" id="WP_066714637.1">
    <property type="nucleotide sequence ID" value="NZ_CP118869.1"/>
</dbReference>
<reference evidence="7" key="1">
    <citation type="submission" date="2016-01" db="EMBL/GenBank/DDBJ databases">
        <authorList>
            <person name="Mitreva M."/>
            <person name="Pepin K.H."/>
            <person name="Mihindukulasuriya K.A."/>
            <person name="Fulton R."/>
            <person name="Fronick C."/>
            <person name="O'Laughlin M."/>
            <person name="Miner T."/>
            <person name="Herter B."/>
            <person name="Rosa B.A."/>
            <person name="Cordes M."/>
            <person name="Tomlinson C."/>
            <person name="Wollam A."/>
            <person name="Palsikar V.B."/>
            <person name="Mardis E.R."/>
            <person name="Wilson R.K."/>
        </authorList>
    </citation>
    <scope>NUCLEOTIDE SEQUENCE [LARGE SCALE GENOMIC DNA]</scope>
    <source>
        <strain evidence="7">KA00274</strain>
    </source>
</reference>
<comment type="caution">
    <text evidence="6">The sequence shown here is derived from an EMBL/GenBank/DDBJ whole genome shotgun (WGS) entry which is preliminary data.</text>
</comment>
<keyword evidence="2 4" id="KW-0963">Cytoplasm</keyword>
<accession>A0A133Y8N2</accession>
<evidence type="ECO:0000256" key="5">
    <source>
        <dbReference type="PIRSR" id="PIRSR002736-50"/>
    </source>
</evidence>
<dbReference type="NCBIfam" id="NF009726">
    <property type="entry name" value="PRK13253.1"/>
    <property type="match status" value="1"/>
</dbReference>
<keyword evidence="7" id="KW-1185">Reference proteome</keyword>
<sequence>MKLLQAAIAGTLESSDAMVTVEPADSLEVEIDSSVYAQFGEQIRKTAYEVLKNLDVDGAKVQINDRGALDCTLRARLETAVFRANGQTENLPWRTKL</sequence>
<evidence type="ECO:0000256" key="3">
    <source>
        <dbReference type="ARBA" id="ARBA00022553"/>
    </source>
</evidence>
<feature type="modified residue" description="O-(phosphoribosyl dephospho-coenzyme A)serine" evidence="4 5">
    <location>
        <position position="14"/>
    </location>
</feature>
<dbReference type="PATRIC" id="fig|1497955.3.peg.1105"/>
<organism evidence="6 7">
    <name type="scientific">Amygdalobacter nucleatus</name>
    <dbReference type="NCBI Taxonomy" id="3029274"/>
    <lineage>
        <taxon>Bacteria</taxon>
        <taxon>Bacillati</taxon>
        <taxon>Bacillota</taxon>
        <taxon>Clostridia</taxon>
        <taxon>Eubacteriales</taxon>
        <taxon>Oscillospiraceae</taxon>
        <taxon>Amygdalobacter</taxon>
    </lineage>
</organism>
<comment type="similarity">
    <text evidence="4">Belongs to the CitD family.</text>
</comment>
<comment type="function">
    <text evidence="4">Covalent carrier of the coenzyme of citrate lyase.</text>
</comment>
<dbReference type="Proteomes" id="UP000070080">
    <property type="component" value="Unassembled WGS sequence"/>
</dbReference>
<dbReference type="OrthoDB" id="1120942at2"/>
<dbReference type="STRING" id="1497955.HMPREF1872_01134"/>
<proteinExistence type="inferred from homology"/>
<evidence type="ECO:0000313" key="6">
    <source>
        <dbReference type="EMBL" id="KXB39592.1"/>
    </source>
</evidence>
<comment type="subunit">
    <text evidence="4">Oligomer with a subunit composition of (alpha,beta,gamma)6.</text>
</comment>
<evidence type="ECO:0000256" key="1">
    <source>
        <dbReference type="ARBA" id="ARBA00004496"/>
    </source>
</evidence>
<protein>
    <recommendedName>
        <fullName evidence="4">Citrate lyase acyl carrier protein</fullName>
    </recommendedName>
    <alternativeName>
        <fullName evidence="4">Citrate lyase gamma chain</fullName>
    </alternativeName>
</protein>
<comment type="subcellular location">
    <subcellularLocation>
        <location evidence="1 4">Cytoplasm</location>
    </subcellularLocation>
</comment>
<name>A0A133Y8N2_9FIRM</name>
<dbReference type="InterPro" id="IPR006495">
    <property type="entry name" value="CitD"/>
</dbReference>
<dbReference type="HAMAP" id="MF_00805">
    <property type="entry name" value="CitD"/>
    <property type="match status" value="1"/>
</dbReference>
<evidence type="ECO:0000313" key="7">
    <source>
        <dbReference type="Proteomes" id="UP000070080"/>
    </source>
</evidence>
<keyword evidence="6" id="KW-0456">Lyase</keyword>
<dbReference type="InterPro" id="IPR023439">
    <property type="entry name" value="Mal_deCO2ase/Cit_lyase_ACP"/>
</dbReference>
<evidence type="ECO:0000256" key="4">
    <source>
        <dbReference type="HAMAP-Rule" id="MF_00805"/>
    </source>
</evidence>
<dbReference type="NCBIfam" id="TIGR01608">
    <property type="entry name" value="citD"/>
    <property type="match status" value="1"/>
</dbReference>
<gene>
    <name evidence="4" type="primary">citD</name>
    <name evidence="6" type="ORF">HMPREF1872_01134</name>
</gene>